<gene>
    <name evidence="2" type="ORF">GJ744_011870</name>
</gene>
<dbReference type="AlphaFoldDB" id="A0A8H7AEF7"/>
<feature type="region of interest" description="Disordered" evidence="1">
    <location>
        <begin position="163"/>
        <end position="185"/>
    </location>
</feature>
<reference evidence="2" key="1">
    <citation type="submission" date="2020-02" db="EMBL/GenBank/DDBJ databases">
        <authorList>
            <person name="Palmer J.M."/>
        </authorList>
    </citation>
    <scope>NUCLEOTIDE SEQUENCE</scope>
    <source>
        <strain evidence="2">EPUS1.4</strain>
        <tissue evidence="2">Thallus</tissue>
    </source>
</reference>
<dbReference type="Proteomes" id="UP000606974">
    <property type="component" value="Unassembled WGS sequence"/>
</dbReference>
<accession>A0A8H7AEF7</accession>
<sequence>MDEIAEQNMEKATEQMLDATKAKCFRWLRRDARGSTYISYSQFSHLSACSFDFGAKGYAGSCNYGGELLHLSAPSQEHGLIFGRDNFTRSPYASLARAQREFGGLSTFGLKLSRNRSAYDPRGNKDAKEGSSFRLGKMVERGCFNYRWPFNEYSLLLNDAQTEKEKGLTKKPPKKQFGMNTRQET</sequence>
<protein>
    <submittedName>
        <fullName evidence="2">Uncharacterized protein</fullName>
    </submittedName>
</protein>
<evidence type="ECO:0000313" key="2">
    <source>
        <dbReference type="EMBL" id="KAF7506297.1"/>
    </source>
</evidence>
<dbReference type="OrthoDB" id="5430750at2759"/>
<name>A0A8H7AEF7_9EURO</name>
<dbReference type="EMBL" id="JAACFV010000089">
    <property type="protein sequence ID" value="KAF7506297.1"/>
    <property type="molecule type" value="Genomic_DNA"/>
</dbReference>
<organism evidence="2 3">
    <name type="scientific">Endocarpon pusillum</name>
    <dbReference type="NCBI Taxonomy" id="364733"/>
    <lineage>
        <taxon>Eukaryota</taxon>
        <taxon>Fungi</taxon>
        <taxon>Dikarya</taxon>
        <taxon>Ascomycota</taxon>
        <taxon>Pezizomycotina</taxon>
        <taxon>Eurotiomycetes</taxon>
        <taxon>Chaetothyriomycetidae</taxon>
        <taxon>Verrucariales</taxon>
        <taxon>Verrucariaceae</taxon>
        <taxon>Endocarpon</taxon>
    </lineage>
</organism>
<keyword evidence="3" id="KW-1185">Reference proteome</keyword>
<proteinExistence type="predicted"/>
<evidence type="ECO:0000313" key="3">
    <source>
        <dbReference type="Proteomes" id="UP000606974"/>
    </source>
</evidence>
<comment type="caution">
    <text evidence="2">The sequence shown here is derived from an EMBL/GenBank/DDBJ whole genome shotgun (WGS) entry which is preliminary data.</text>
</comment>
<evidence type="ECO:0000256" key="1">
    <source>
        <dbReference type="SAM" id="MobiDB-lite"/>
    </source>
</evidence>